<dbReference type="Proteomes" id="UP001060085">
    <property type="component" value="Linkage Group LG08"/>
</dbReference>
<protein>
    <submittedName>
        <fullName evidence="1">Uncharacterized protein</fullName>
    </submittedName>
</protein>
<evidence type="ECO:0000313" key="2">
    <source>
        <dbReference type="Proteomes" id="UP001060085"/>
    </source>
</evidence>
<reference evidence="2" key="1">
    <citation type="journal article" date="2023" name="Nat. Plants">
        <title>Single-cell RNA sequencing provides a high-resolution roadmap for understanding the multicellular compartmentation of specialized metabolism.</title>
        <authorList>
            <person name="Sun S."/>
            <person name="Shen X."/>
            <person name="Li Y."/>
            <person name="Li Y."/>
            <person name="Wang S."/>
            <person name="Li R."/>
            <person name="Zhang H."/>
            <person name="Shen G."/>
            <person name="Guo B."/>
            <person name="Wei J."/>
            <person name="Xu J."/>
            <person name="St-Pierre B."/>
            <person name="Chen S."/>
            <person name="Sun C."/>
        </authorList>
    </citation>
    <scope>NUCLEOTIDE SEQUENCE [LARGE SCALE GENOMIC DNA]</scope>
</reference>
<proteinExistence type="predicted"/>
<accession>A0ACB9ZLN1</accession>
<evidence type="ECO:0000313" key="1">
    <source>
        <dbReference type="EMBL" id="KAI5648358.1"/>
    </source>
</evidence>
<comment type="caution">
    <text evidence="1">The sequence shown here is derived from an EMBL/GenBank/DDBJ whole genome shotgun (WGS) entry which is preliminary data.</text>
</comment>
<keyword evidence="2" id="KW-1185">Reference proteome</keyword>
<sequence>MEDLVVQKKRVVVIGGGVGGSLFAKTLQNDADVFLIDSKEYFEITWASLRSMVEPSFAKRSVINHSEYLPNARVVTSSATDLTDKEVLTAQGRAIAYDYLVIATGHQDFGGVTKDDKLLHYQAEHDKIKSANSILIVGGGPTGVELAGEIAVDFPDKKVKLVHRGDRLLEFIGENAGKKALNWLISKKVEVILGQSVNLDDSSDGTYKTSGGETITADCHFNCTGKSVASSWLQKTILGRSLDSRGRLMVDANLRVKGFENIFGIGDITDIPELKQGYLAQQHAIVAAKNVMLLIEGGNPSKMEVHKPAPALALVSLGRRDAVAQILCISMVGRLPGMIKSRDLFVGKTRKTLGLRSDID</sequence>
<gene>
    <name evidence="1" type="ORF">M9H77_34363</name>
</gene>
<dbReference type="EMBL" id="CM044708">
    <property type="protein sequence ID" value="KAI5648358.1"/>
    <property type="molecule type" value="Genomic_DNA"/>
</dbReference>
<name>A0ACB9ZLN1_CATRO</name>
<organism evidence="1 2">
    <name type="scientific">Catharanthus roseus</name>
    <name type="common">Madagascar periwinkle</name>
    <name type="synonym">Vinca rosea</name>
    <dbReference type="NCBI Taxonomy" id="4058"/>
    <lineage>
        <taxon>Eukaryota</taxon>
        <taxon>Viridiplantae</taxon>
        <taxon>Streptophyta</taxon>
        <taxon>Embryophyta</taxon>
        <taxon>Tracheophyta</taxon>
        <taxon>Spermatophyta</taxon>
        <taxon>Magnoliopsida</taxon>
        <taxon>eudicotyledons</taxon>
        <taxon>Gunneridae</taxon>
        <taxon>Pentapetalae</taxon>
        <taxon>asterids</taxon>
        <taxon>lamiids</taxon>
        <taxon>Gentianales</taxon>
        <taxon>Apocynaceae</taxon>
        <taxon>Rauvolfioideae</taxon>
        <taxon>Vinceae</taxon>
        <taxon>Catharanthinae</taxon>
        <taxon>Catharanthus</taxon>
    </lineage>
</organism>